<accession>A0A0C3S428</accession>
<keyword evidence="3" id="KW-1185">Reference proteome</keyword>
<dbReference type="EMBL" id="KN840563">
    <property type="protein sequence ID" value="KIP04767.1"/>
    <property type="molecule type" value="Genomic_DNA"/>
</dbReference>
<evidence type="ECO:0000313" key="2">
    <source>
        <dbReference type="EMBL" id="KIP04767.1"/>
    </source>
</evidence>
<evidence type="ECO:0000256" key="1">
    <source>
        <dbReference type="SAM" id="MobiDB-lite"/>
    </source>
</evidence>
<gene>
    <name evidence="2" type="ORF">PHLGIDRAFT_181427</name>
</gene>
<sequence>MVLAPLLHDNFSNEPDRPPIVFEYTSGKLGVKLSDLDNLTPQVESTIEDGLVKVSDGQFSKSSFAVEIFDLCPHKDQKYAHHMQSGSQTGNTRAKVGQQAAQVIKAWFNHIVRKTKDEFNPFDLGAEGRAFEDLYLVALAPKSGTKRMYTCIIGYYPITPEAAETTSISSSSTSVQENLIIRQDGAYALDAFTPKFWMPLNTQAAPSDAAGSDRTSTFFAGLPGVQHPDGFYGTDTHSDHPMSCDTVAQNPTWPPSEASPAPLLQHSAVTDPRQSVRRTYSVPEQRLHNNSSTSHSTRDFAIAESSANPSFIESNNWFDLESWINIPPADGAFSTGQSIAYADPDTYPPADISTDIMPRTNPVASTPYNSDGSRTICPDGRSRYWTQ</sequence>
<reference evidence="2 3" key="1">
    <citation type="journal article" date="2014" name="PLoS Genet.">
        <title>Analysis of the Phlebiopsis gigantea genome, transcriptome and secretome provides insight into its pioneer colonization strategies of wood.</title>
        <authorList>
            <person name="Hori C."/>
            <person name="Ishida T."/>
            <person name="Igarashi K."/>
            <person name="Samejima M."/>
            <person name="Suzuki H."/>
            <person name="Master E."/>
            <person name="Ferreira P."/>
            <person name="Ruiz-Duenas F.J."/>
            <person name="Held B."/>
            <person name="Canessa P."/>
            <person name="Larrondo L.F."/>
            <person name="Schmoll M."/>
            <person name="Druzhinina I.S."/>
            <person name="Kubicek C.P."/>
            <person name="Gaskell J.A."/>
            <person name="Kersten P."/>
            <person name="St John F."/>
            <person name="Glasner J."/>
            <person name="Sabat G."/>
            <person name="Splinter BonDurant S."/>
            <person name="Syed K."/>
            <person name="Yadav J."/>
            <person name="Mgbeahuruike A.C."/>
            <person name="Kovalchuk A."/>
            <person name="Asiegbu F.O."/>
            <person name="Lackner G."/>
            <person name="Hoffmeister D."/>
            <person name="Rencoret J."/>
            <person name="Gutierrez A."/>
            <person name="Sun H."/>
            <person name="Lindquist E."/>
            <person name="Barry K."/>
            <person name="Riley R."/>
            <person name="Grigoriev I.V."/>
            <person name="Henrissat B."/>
            <person name="Kues U."/>
            <person name="Berka R.M."/>
            <person name="Martinez A.T."/>
            <person name="Covert S.F."/>
            <person name="Blanchette R.A."/>
            <person name="Cullen D."/>
        </authorList>
    </citation>
    <scope>NUCLEOTIDE SEQUENCE [LARGE SCALE GENOMIC DNA]</scope>
    <source>
        <strain evidence="2 3">11061_1 CR5-6</strain>
    </source>
</reference>
<proteinExistence type="predicted"/>
<dbReference type="Proteomes" id="UP000053257">
    <property type="component" value="Unassembled WGS sequence"/>
</dbReference>
<organism evidence="2 3">
    <name type="scientific">Phlebiopsis gigantea (strain 11061_1 CR5-6)</name>
    <name type="common">White-rot fungus</name>
    <name type="synonym">Peniophora gigantea</name>
    <dbReference type="NCBI Taxonomy" id="745531"/>
    <lineage>
        <taxon>Eukaryota</taxon>
        <taxon>Fungi</taxon>
        <taxon>Dikarya</taxon>
        <taxon>Basidiomycota</taxon>
        <taxon>Agaricomycotina</taxon>
        <taxon>Agaricomycetes</taxon>
        <taxon>Polyporales</taxon>
        <taxon>Phanerochaetaceae</taxon>
        <taxon>Phlebiopsis</taxon>
    </lineage>
</organism>
<feature type="compositionally biased region" description="Polar residues" evidence="1">
    <location>
        <begin position="362"/>
        <end position="373"/>
    </location>
</feature>
<evidence type="ECO:0000313" key="3">
    <source>
        <dbReference type="Proteomes" id="UP000053257"/>
    </source>
</evidence>
<feature type="region of interest" description="Disordered" evidence="1">
    <location>
        <begin position="344"/>
        <end position="387"/>
    </location>
</feature>
<dbReference type="AlphaFoldDB" id="A0A0C3S428"/>
<dbReference type="HOGENOM" id="CLU_713919_0_0_1"/>
<feature type="region of interest" description="Disordered" evidence="1">
    <location>
        <begin position="248"/>
        <end position="278"/>
    </location>
</feature>
<name>A0A0C3S428_PHLG1</name>
<protein>
    <submittedName>
        <fullName evidence="2">Uncharacterized protein</fullName>
    </submittedName>
</protein>